<reference evidence="2 3" key="1">
    <citation type="journal article" date="2021" name="Nat. Plants">
        <title>The Taxus genome provides insights into paclitaxel biosynthesis.</title>
        <authorList>
            <person name="Xiong X."/>
            <person name="Gou J."/>
            <person name="Liao Q."/>
            <person name="Li Y."/>
            <person name="Zhou Q."/>
            <person name="Bi G."/>
            <person name="Li C."/>
            <person name="Du R."/>
            <person name="Wang X."/>
            <person name="Sun T."/>
            <person name="Guo L."/>
            <person name="Liang H."/>
            <person name="Lu P."/>
            <person name="Wu Y."/>
            <person name="Zhang Z."/>
            <person name="Ro D.K."/>
            <person name="Shang Y."/>
            <person name="Huang S."/>
            <person name="Yan J."/>
        </authorList>
    </citation>
    <scope>NUCLEOTIDE SEQUENCE [LARGE SCALE GENOMIC DNA]</scope>
    <source>
        <strain evidence="2">Ta-2019</strain>
    </source>
</reference>
<feature type="non-terminal residue" evidence="2">
    <location>
        <position position="64"/>
    </location>
</feature>
<proteinExistence type="predicted"/>
<evidence type="ECO:0000313" key="2">
    <source>
        <dbReference type="EMBL" id="KAH9293179.1"/>
    </source>
</evidence>
<feature type="region of interest" description="Disordered" evidence="1">
    <location>
        <begin position="13"/>
        <end position="34"/>
    </location>
</feature>
<comment type="caution">
    <text evidence="2">The sequence shown here is derived from an EMBL/GenBank/DDBJ whole genome shotgun (WGS) entry which is preliminary data.</text>
</comment>
<dbReference type="EMBL" id="JAHRHJ020001529">
    <property type="protein sequence ID" value="KAH9293179.1"/>
    <property type="molecule type" value="Genomic_DNA"/>
</dbReference>
<organism evidence="2 3">
    <name type="scientific">Taxus chinensis</name>
    <name type="common">Chinese yew</name>
    <name type="synonym">Taxus wallichiana var. chinensis</name>
    <dbReference type="NCBI Taxonomy" id="29808"/>
    <lineage>
        <taxon>Eukaryota</taxon>
        <taxon>Viridiplantae</taxon>
        <taxon>Streptophyta</taxon>
        <taxon>Embryophyta</taxon>
        <taxon>Tracheophyta</taxon>
        <taxon>Spermatophyta</taxon>
        <taxon>Pinopsida</taxon>
        <taxon>Pinidae</taxon>
        <taxon>Conifers II</taxon>
        <taxon>Cupressales</taxon>
        <taxon>Taxaceae</taxon>
        <taxon>Taxus</taxon>
    </lineage>
</organism>
<evidence type="ECO:0000256" key="1">
    <source>
        <dbReference type="SAM" id="MobiDB-lite"/>
    </source>
</evidence>
<gene>
    <name evidence="2" type="ORF">KI387_041617</name>
</gene>
<dbReference type="Proteomes" id="UP000824469">
    <property type="component" value="Unassembled WGS sequence"/>
</dbReference>
<keyword evidence="3" id="KW-1185">Reference proteome</keyword>
<dbReference type="AlphaFoldDB" id="A0AA38C9L5"/>
<evidence type="ECO:0000313" key="3">
    <source>
        <dbReference type="Proteomes" id="UP000824469"/>
    </source>
</evidence>
<accession>A0AA38C9L5</accession>
<name>A0AA38C9L5_TAXCH</name>
<sequence length="64" mass="7264">IWIAKYVQRIKQKERMASSNRPPHGLMPSTTEDVPGKPFTIGINIIDKGAKILQTMSPIKQFQQ</sequence>
<feature type="non-terminal residue" evidence="2">
    <location>
        <position position="1"/>
    </location>
</feature>
<protein>
    <submittedName>
        <fullName evidence="2">Uncharacterized protein</fullName>
    </submittedName>
</protein>